<evidence type="ECO:0008006" key="3">
    <source>
        <dbReference type="Google" id="ProtNLM"/>
    </source>
</evidence>
<dbReference type="SUPFAM" id="SSF55961">
    <property type="entry name" value="Bet v1-like"/>
    <property type="match status" value="1"/>
</dbReference>
<dbReference type="AlphaFoldDB" id="A0A2S8EZM1"/>
<reference evidence="1 2" key="1">
    <citation type="submission" date="2018-02" db="EMBL/GenBank/DDBJ databases">
        <title>Comparative genomes isolates from brazilian mangrove.</title>
        <authorList>
            <person name="Araujo J.E."/>
            <person name="Taketani R.G."/>
            <person name="Silva M.C.P."/>
            <person name="Loureco M.V."/>
            <person name="Andreote F.D."/>
        </authorList>
    </citation>
    <scope>NUCLEOTIDE SEQUENCE [LARGE SCALE GENOMIC DNA]</scope>
    <source>
        <strain evidence="1 2">HEX-2 MGV</strain>
    </source>
</reference>
<dbReference type="CDD" id="cd07814">
    <property type="entry name" value="SRPBCC_CalC_Aha1-like"/>
    <property type="match status" value="1"/>
</dbReference>
<proteinExistence type="predicted"/>
<evidence type="ECO:0000313" key="2">
    <source>
        <dbReference type="Proteomes" id="UP000240009"/>
    </source>
</evidence>
<dbReference type="Proteomes" id="UP000240009">
    <property type="component" value="Unassembled WGS sequence"/>
</dbReference>
<protein>
    <recommendedName>
        <fullName evidence="3">ATPase</fullName>
    </recommendedName>
</protein>
<name>A0A2S8EZM1_9BACT</name>
<dbReference type="RefSeq" id="WP_105358668.1">
    <property type="nucleotide sequence ID" value="NZ_PUIA01000081.1"/>
</dbReference>
<dbReference type="Gene3D" id="3.30.530.20">
    <property type="match status" value="1"/>
</dbReference>
<gene>
    <name evidence="1" type="ORF">C5Y96_23810</name>
</gene>
<dbReference type="OrthoDB" id="285228at2"/>
<organism evidence="1 2">
    <name type="scientific">Blastopirellula marina</name>
    <dbReference type="NCBI Taxonomy" id="124"/>
    <lineage>
        <taxon>Bacteria</taxon>
        <taxon>Pseudomonadati</taxon>
        <taxon>Planctomycetota</taxon>
        <taxon>Planctomycetia</taxon>
        <taxon>Pirellulales</taxon>
        <taxon>Pirellulaceae</taxon>
        <taxon>Blastopirellula</taxon>
    </lineage>
</organism>
<dbReference type="InterPro" id="IPR023393">
    <property type="entry name" value="START-like_dom_sf"/>
</dbReference>
<accession>A0A2S8EZM1</accession>
<evidence type="ECO:0000313" key="1">
    <source>
        <dbReference type="EMBL" id="PQO25370.1"/>
    </source>
</evidence>
<comment type="caution">
    <text evidence="1">The sequence shown here is derived from an EMBL/GenBank/DDBJ whole genome shotgun (WGS) entry which is preliminary data.</text>
</comment>
<dbReference type="EMBL" id="PUIA01000081">
    <property type="protein sequence ID" value="PQO25370.1"/>
    <property type="molecule type" value="Genomic_DNA"/>
</dbReference>
<sequence>MSDPQVTSGCYQLEVMIAAPPQRVWQAIAAESSAWWPIDFVTSERTQRFVIEPTLGGRVFEDFGGGDGLVWYTVIGVEAGRELILAGHLLPPFGGPATTALRITLSAHQQGTLVKIRDDRFGVLEGDSPVEGWRIVFDGGLRCYLEASEANR</sequence>